<feature type="transmembrane region" description="Helical" evidence="7">
    <location>
        <begin position="12"/>
        <end position="31"/>
    </location>
</feature>
<evidence type="ECO:0000256" key="3">
    <source>
        <dbReference type="ARBA" id="ARBA00022475"/>
    </source>
</evidence>
<organism evidence="9 10">
    <name type="scientific">Chitinimonas lacunae</name>
    <dbReference type="NCBI Taxonomy" id="1963018"/>
    <lineage>
        <taxon>Bacteria</taxon>
        <taxon>Pseudomonadati</taxon>
        <taxon>Pseudomonadota</taxon>
        <taxon>Betaproteobacteria</taxon>
        <taxon>Neisseriales</taxon>
        <taxon>Chitinibacteraceae</taxon>
        <taxon>Chitinimonas</taxon>
    </lineage>
</organism>
<dbReference type="PANTHER" id="PTHR43163:SF7">
    <property type="entry name" value="DIPEPTIDE-TRANSPORT INTEGRAL MEMBRANE PROTEIN ABC TRANSPORTER DPPB-RELATED"/>
    <property type="match status" value="1"/>
</dbReference>
<dbReference type="Pfam" id="PF00528">
    <property type="entry name" value="BPD_transp_1"/>
    <property type="match status" value="1"/>
</dbReference>
<dbReference type="SUPFAM" id="SSF161098">
    <property type="entry name" value="MetI-like"/>
    <property type="match status" value="1"/>
</dbReference>
<dbReference type="EMBL" id="JBHSBU010000001">
    <property type="protein sequence ID" value="MFC4161574.1"/>
    <property type="molecule type" value="Genomic_DNA"/>
</dbReference>
<evidence type="ECO:0000313" key="10">
    <source>
        <dbReference type="Proteomes" id="UP001595791"/>
    </source>
</evidence>
<feature type="transmembrane region" description="Helical" evidence="7">
    <location>
        <begin position="175"/>
        <end position="195"/>
    </location>
</feature>
<dbReference type="InterPro" id="IPR045621">
    <property type="entry name" value="BPD_transp_1_N"/>
</dbReference>
<dbReference type="Proteomes" id="UP001595791">
    <property type="component" value="Unassembled WGS sequence"/>
</dbReference>
<gene>
    <name evidence="9" type="ORF">ACFOW7_19750</name>
</gene>
<evidence type="ECO:0000313" key="9">
    <source>
        <dbReference type="EMBL" id="MFC4161574.1"/>
    </source>
</evidence>
<keyword evidence="3" id="KW-1003">Cell membrane</keyword>
<feature type="transmembrane region" description="Helical" evidence="7">
    <location>
        <begin position="131"/>
        <end position="155"/>
    </location>
</feature>
<reference evidence="10" key="1">
    <citation type="journal article" date="2019" name="Int. J. Syst. Evol. Microbiol.">
        <title>The Global Catalogue of Microorganisms (GCM) 10K type strain sequencing project: providing services to taxonomists for standard genome sequencing and annotation.</title>
        <authorList>
            <consortium name="The Broad Institute Genomics Platform"/>
            <consortium name="The Broad Institute Genome Sequencing Center for Infectious Disease"/>
            <person name="Wu L."/>
            <person name="Ma J."/>
        </authorList>
    </citation>
    <scope>NUCLEOTIDE SEQUENCE [LARGE SCALE GENOMIC DNA]</scope>
    <source>
        <strain evidence="10">LMG 29894</strain>
    </source>
</reference>
<evidence type="ECO:0000256" key="2">
    <source>
        <dbReference type="ARBA" id="ARBA00022448"/>
    </source>
</evidence>
<dbReference type="InterPro" id="IPR000515">
    <property type="entry name" value="MetI-like"/>
</dbReference>
<evidence type="ECO:0000256" key="4">
    <source>
        <dbReference type="ARBA" id="ARBA00022692"/>
    </source>
</evidence>
<dbReference type="RefSeq" id="WP_378167665.1">
    <property type="nucleotide sequence ID" value="NZ_JBHSBU010000001.1"/>
</dbReference>
<dbReference type="PROSITE" id="PS50928">
    <property type="entry name" value="ABC_TM1"/>
    <property type="match status" value="1"/>
</dbReference>
<evidence type="ECO:0000259" key="8">
    <source>
        <dbReference type="PROSITE" id="PS50928"/>
    </source>
</evidence>
<comment type="similarity">
    <text evidence="7">Belongs to the binding-protein-dependent transport system permease family.</text>
</comment>
<evidence type="ECO:0000256" key="1">
    <source>
        <dbReference type="ARBA" id="ARBA00004651"/>
    </source>
</evidence>
<sequence length="312" mass="34671">MSAYLLRRIWQMIPTLIGVMLLVFFLFNLFGGDPAAVLAGKIASKEKIAAIRAQLGVDEPIWVQLWLFTKQVLTFDFGRSWSTNELVSDIIMQKAPVSMTVMFQVWLFDAIIAVLLAVAVAYRRGSLTDRAVVAICTAAMSISLLLYVVVGQYLFGLVWGIFPVMGWSDSFWTNVSYYAPLPVLLLLCVSVAPSLRLYRSFVVEEINHDYARTARAKGASEPRVMLVHVLRNAAVPIATNMALQLPGLFVGSFLVEKVFVIPGLGGEIVEAVMRSDFPVIKAITIYLAMMTMVVTLLVDVLYKLLDPRVELK</sequence>
<evidence type="ECO:0000256" key="7">
    <source>
        <dbReference type="RuleBase" id="RU363032"/>
    </source>
</evidence>
<evidence type="ECO:0000256" key="5">
    <source>
        <dbReference type="ARBA" id="ARBA00022989"/>
    </source>
</evidence>
<dbReference type="InterPro" id="IPR035906">
    <property type="entry name" value="MetI-like_sf"/>
</dbReference>
<keyword evidence="2 7" id="KW-0813">Transport</keyword>
<comment type="subcellular location">
    <subcellularLocation>
        <location evidence="1 7">Cell membrane</location>
        <topology evidence="1 7">Multi-pass membrane protein</topology>
    </subcellularLocation>
</comment>
<dbReference type="CDD" id="cd06261">
    <property type="entry name" value="TM_PBP2"/>
    <property type="match status" value="1"/>
</dbReference>
<keyword evidence="10" id="KW-1185">Reference proteome</keyword>
<evidence type="ECO:0000256" key="6">
    <source>
        <dbReference type="ARBA" id="ARBA00023136"/>
    </source>
</evidence>
<feature type="transmembrane region" description="Helical" evidence="7">
    <location>
        <begin position="101"/>
        <end position="122"/>
    </location>
</feature>
<proteinExistence type="inferred from homology"/>
<dbReference type="Gene3D" id="1.10.3720.10">
    <property type="entry name" value="MetI-like"/>
    <property type="match status" value="1"/>
</dbReference>
<dbReference type="Pfam" id="PF19300">
    <property type="entry name" value="BPD_transp_1_N"/>
    <property type="match status" value="1"/>
</dbReference>
<dbReference type="PANTHER" id="PTHR43163">
    <property type="entry name" value="DIPEPTIDE TRANSPORT SYSTEM PERMEASE PROTEIN DPPB-RELATED"/>
    <property type="match status" value="1"/>
</dbReference>
<feature type="transmembrane region" description="Helical" evidence="7">
    <location>
        <begin position="283"/>
        <end position="302"/>
    </location>
</feature>
<protein>
    <submittedName>
        <fullName evidence="9">ABC transporter permease</fullName>
    </submittedName>
</protein>
<keyword evidence="6 7" id="KW-0472">Membrane</keyword>
<comment type="caution">
    <text evidence="9">The sequence shown here is derived from an EMBL/GenBank/DDBJ whole genome shotgun (WGS) entry which is preliminary data.</text>
</comment>
<accession>A0ABV8MUY9</accession>
<feature type="domain" description="ABC transmembrane type-1" evidence="8">
    <location>
        <begin position="95"/>
        <end position="298"/>
    </location>
</feature>
<keyword evidence="5 7" id="KW-1133">Transmembrane helix</keyword>
<name>A0ABV8MUY9_9NEIS</name>
<keyword evidence="4 7" id="KW-0812">Transmembrane</keyword>